<evidence type="ECO:0000313" key="3">
    <source>
        <dbReference type="Proteomes" id="UP001151760"/>
    </source>
</evidence>
<feature type="region of interest" description="Disordered" evidence="1">
    <location>
        <begin position="43"/>
        <end position="63"/>
    </location>
</feature>
<dbReference type="EMBL" id="BQNB010012239">
    <property type="protein sequence ID" value="GJT01008.1"/>
    <property type="molecule type" value="Genomic_DNA"/>
</dbReference>
<reference evidence="2" key="1">
    <citation type="journal article" date="2022" name="Int. J. Mol. Sci.">
        <title>Draft Genome of Tanacetum Coccineum: Genomic Comparison of Closely Related Tanacetum-Family Plants.</title>
        <authorList>
            <person name="Yamashiro T."/>
            <person name="Shiraishi A."/>
            <person name="Nakayama K."/>
            <person name="Satake H."/>
        </authorList>
    </citation>
    <scope>NUCLEOTIDE SEQUENCE</scope>
</reference>
<name>A0ABQ5AIN0_9ASTR</name>
<feature type="compositionally biased region" description="Basic and acidic residues" evidence="1">
    <location>
        <begin position="43"/>
        <end position="56"/>
    </location>
</feature>
<protein>
    <submittedName>
        <fullName evidence="2">Uncharacterized protein</fullName>
    </submittedName>
</protein>
<comment type="caution">
    <text evidence="2">The sequence shown here is derived from an EMBL/GenBank/DDBJ whole genome shotgun (WGS) entry which is preliminary data.</text>
</comment>
<proteinExistence type="predicted"/>
<accession>A0ABQ5AIN0</accession>
<keyword evidence="3" id="KW-1185">Reference proteome</keyword>
<dbReference type="Proteomes" id="UP001151760">
    <property type="component" value="Unassembled WGS sequence"/>
</dbReference>
<evidence type="ECO:0000256" key="1">
    <source>
        <dbReference type="SAM" id="MobiDB-lite"/>
    </source>
</evidence>
<gene>
    <name evidence="2" type="ORF">Tco_0822177</name>
</gene>
<sequence>MKADPQLQLQDIVIWLALQMKFESLQVPRTTCRTCAVRLRDQDNHHDDAHPEGENHAKRHKTSKYEAYTESYASDDDEIPTKQVSQDIMEEVSLTIDEAKLKKMADEMLRQRCTSGDEHQYHIDQMKNFLKSDIVWESRKEILVSPHPRKTTPLVQSCQRDPEAPALSLINQDLLYLKKGSSGPEKIVLSLHKFPAIIFNDDDIEERTSRWVNKCVKKFNPYARYGVEHWKNPHAKIFYIRKQKEPGKPKEEVYSNSKIIQVIKTYWELGHEHKFVTEIVARRANECIVSITEPDYKNLNKNDIEDMYLLIMNGKVPDYAETGLLWSLSVFIRSSVIWERVHDFQLGIESYQQKVNLTTPTISFPGVEKHRMFSIIYEPVHGIIYKNSKKEKRVMRHLEIHKFCDATLNRVLEGLKSYNNDVKYGYVQRELTNDEVEYLKLFEEEIEVRLKHQNQMRR</sequence>
<reference evidence="2" key="2">
    <citation type="submission" date="2022-01" db="EMBL/GenBank/DDBJ databases">
        <authorList>
            <person name="Yamashiro T."/>
            <person name="Shiraishi A."/>
            <person name="Satake H."/>
            <person name="Nakayama K."/>
        </authorList>
    </citation>
    <scope>NUCLEOTIDE SEQUENCE</scope>
</reference>
<organism evidence="2 3">
    <name type="scientific">Tanacetum coccineum</name>
    <dbReference type="NCBI Taxonomy" id="301880"/>
    <lineage>
        <taxon>Eukaryota</taxon>
        <taxon>Viridiplantae</taxon>
        <taxon>Streptophyta</taxon>
        <taxon>Embryophyta</taxon>
        <taxon>Tracheophyta</taxon>
        <taxon>Spermatophyta</taxon>
        <taxon>Magnoliopsida</taxon>
        <taxon>eudicotyledons</taxon>
        <taxon>Gunneridae</taxon>
        <taxon>Pentapetalae</taxon>
        <taxon>asterids</taxon>
        <taxon>campanulids</taxon>
        <taxon>Asterales</taxon>
        <taxon>Asteraceae</taxon>
        <taxon>Asteroideae</taxon>
        <taxon>Anthemideae</taxon>
        <taxon>Anthemidinae</taxon>
        <taxon>Tanacetum</taxon>
    </lineage>
</organism>
<evidence type="ECO:0000313" key="2">
    <source>
        <dbReference type="EMBL" id="GJT01008.1"/>
    </source>
</evidence>